<name>A0A0M0KF04_ALKHA</name>
<dbReference type="RefSeq" id="WP_053432194.1">
    <property type="nucleotide sequence ID" value="NZ_LILD02000008.1"/>
</dbReference>
<protein>
    <submittedName>
        <fullName evidence="1">Uncharacterized protein</fullName>
    </submittedName>
</protein>
<sequence>MTISLRKLSDRVYYLTTNGDLHTARALYEKFGFAIVHQVKKQYSGYELVDETWERSLLS</sequence>
<proteinExistence type="predicted"/>
<dbReference type="EMBL" id="LILD01000003">
    <property type="protein sequence ID" value="KOO36983.1"/>
    <property type="molecule type" value="Genomic_DNA"/>
</dbReference>
<organism evidence="1">
    <name type="scientific">Halalkalibacterium halodurans</name>
    <name type="common">Bacillus halodurans</name>
    <dbReference type="NCBI Taxonomy" id="86665"/>
    <lineage>
        <taxon>Bacteria</taxon>
        <taxon>Bacillati</taxon>
        <taxon>Bacillota</taxon>
        <taxon>Bacilli</taxon>
        <taxon>Bacillales</taxon>
        <taxon>Bacillaceae</taxon>
        <taxon>Halalkalibacterium (ex Joshi et al. 2022)</taxon>
    </lineage>
</organism>
<dbReference type="InterPro" id="IPR016181">
    <property type="entry name" value="Acyl_CoA_acyltransferase"/>
</dbReference>
<evidence type="ECO:0000313" key="1">
    <source>
        <dbReference type="EMBL" id="KOO36983.1"/>
    </source>
</evidence>
<dbReference type="SUPFAM" id="SSF55729">
    <property type="entry name" value="Acyl-CoA N-acyltransferases (Nat)"/>
    <property type="match status" value="1"/>
</dbReference>
<dbReference type="AlphaFoldDB" id="A0A0M0KF04"/>
<gene>
    <name evidence="1" type="ORF">AMD02_16520</name>
</gene>
<comment type="caution">
    <text evidence="1">The sequence shown here is derived from an EMBL/GenBank/DDBJ whole genome shotgun (WGS) entry which is preliminary data.</text>
</comment>
<reference evidence="1" key="1">
    <citation type="submission" date="2015-08" db="EMBL/GenBank/DDBJ databases">
        <title>Complete DNA Sequence of Pseudomonas syringae pv. actinidiae, the Causal Agent of Kiwifruit Canker Disease.</title>
        <authorList>
            <person name="Rikkerink E.H.A."/>
            <person name="Fineran P.C."/>
        </authorList>
    </citation>
    <scope>NUCLEOTIDE SEQUENCE</scope>
    <source>
        <strain evidence="1">DSM 13666</strain>
    </source>
</reference>
<dbReference type="PATRIC" id="fig|136160.3.peg.4259"/>
<accession>A0A0M0KF04</accession>